<dbReference type="Proteomes" id="UP001434337">
    <property type="component" value="Chromosome"/>
</dbReference>
<dbReference type="GO" id="GO:0003677">
    <property type="term" value="F:DNA binding"/>
    <property type="evidence" value="ECO:0007669"/>
    <property type="project" value="UniProtKB-KW"/>
</dbReference>
<protein>
    <submittedName>
        <fullName evidence="1">Winged helix DNA-binding domain-containing protein</fullName>
    </submittedName>
</protein>
<accession>A0ABZ3C803</accession>
<dbReference type="RefSeq" id="WP_232549227.1">
    <property type="nucleotide sequence ID" value="NZ_CP115965.1"/>
</dbReference>
<reference evidence="1 2" key="1">
    <citation type="journal article" date="2023" name="Environ Microbiome">
        <title>A coral-associated actinobacterium mitigates coral bleaching under heat stress.</title>
        <authorList>
            <person name="Li J."/>
            <person name="Zou Y."/>
            <person name="Li Q."/>
            <person name="Zhang J."/>
            <person name="Bourne D.G."/>
            <person name="Lyu Y."/>
            <person name="Liu C."/>
            <person name="Zhang S."/>
        </authorList>
    </citation>
    <scope>NUCLEOTIDE SEQUENCE [LARGE SCALE GENOMIC DNA]</scope>
    <source>
        <strain evidence="1 2">SCSIO 13291</strain>
    </source>
</reference>
<keyword evidence="1" id="KW-0238">DNA-binding</keyword>
<evidence type="ECO:0000313" key="1">
    <source>
        <dbReference type="EMBL" id="WZW98623.1"/>
    </source>
</evidence>
<gene>
    <name evidence="1" type="ORF">PCC79_17360</name>
</gene>
<dbReference type="EMBL" id="CP115965">
    <property type="protein sequence ID" value="WZW98623.1"/>
    <property type="molecule type" value="Genomic_DNA"/>
</dbReference>
<dbReference type="Pfam" id="PF06224">
    <property type="entry name" value="AlkZ-like"/>
    <property type="match status" value="1"/>
</dbReference>
<proteinExistence type="predicted"/>
<name>A0ABZ3C803_9ACTN</name>
<organism evidence="1 2">
    <name type="scientific">Propioniciclava soli</name>
    <dbReference type="NCBI Taxonomy" id="2775081"/>
    <lineage>
        <taxon>Bacteria</taxon>
        <taxon>Bacillati</taxon>
        <taxon>Actinomycetota</taxon>
        <taxon>Actinomycetes</taxon>
        <taxon>Propionibacteriales</taxon>
        <taxon>Propionibacteriaceae</taxon>
        <taxon>Propioniciclava</taxon>
    </lineage>
</organism>
<dbReference type="PANTHER" id="PTHR38479:SF2">
    <property type="entry name" value="WINGED HELIX DNA-BINDING DOMAIN-CONTAINING PROTEIN"/>
    <property type="match status" value="1"/>
</dbReference>
<dbReference type="PANTHER" id="PTHR38479">
    <property type="entry name" value="LMO0824 PROTEIN"/>
    <property type="match status" value="1"/>
</dbReference>
<sequence length="369" mass="39260">METSLADVARMRLVAQGLVPPLAGVVDVVRHLTCVQGQDFPGSCLSLALRSEARSLAAVTAAYDAGQIVRTWPMRGTLFVVAAEDAGWVTALTAEKTRTATARRRDELGLTPAMLERAEATARTVLAGGGLAGSGLAGGGLTGHGLPRAELFARWEDAGVPTHDGRGYRHLFHLAVAGVICQGPTLGREQRFVLTDAWIPAPRRLDRAEGVRELLSRYLRARGPAPVDDFCWWSKIGKAEARPHVADLAAAGDIVSTQVDGREFWMAPDLPHRFAEHRRATAAPLLLPGFDEIVLGYGDRSAVLTREEERLVVPGGNGVFKGTVLHRGHAVATWKKATTAGRPVALAPFGSLPAAVASAVPRLSAALPR</sequence>
<keyword evidence="2" id="KW-1185">Reference proteome</keyword>
<evidence type="ECO:0000313" key="2">
    <source>
        <dbReference type="Proteomes" id="UP001434337"/>
    </source>
</evidence>
<dbReference type="InterPro" id="IPR009351">
    <property type="entry name" value="AlkZ-like"/>
</dbReference>